<name>A0A1I4Y0U1_9GAMM</name>
<dbReference type="AlphaFoldDB" id="A0A1I4Y0U1"/>
<dbReference type="Proteomes" id="UP000242222">
    <property type="component" value="Unassembled WGS sequence"/>
</dbReference>
<sequence>MHRQDEEMNIQMHSDAPFESRIKLINDLPADRNRPQHKLLVLHSPIKR</sequence>
<dbReference type="EMBL" id="FOVC01000005">
    <property type="protein sequence ID" value="SFN31682.1"/>
    <property type="molecule type" value="Genomic_DNA"/>
</dbReference>
<accession>A0A1I4Y0U1</accession>
<proteinExistence type="predicted"/>
<evidence type="ECO:0000313" key="1">
    <source>
        <dbReference type="EMBL" id="SFN31682.1"/>
    </source>
</evidence>
<organism evidence="1 2">
    <name type="scientific">Izhakiella capsodis</name>
    <dbReference type="NCBI Taxonomy" id="1367852"/>
    <lineage>
        <taxon>Bacteria</taxon>
        <taxon>Pseudomonadati</taxon>
        <taxon>Pseudomonadota</taxon>
        <taxon>Gammaproteobacteria</taxon>
        <taxon>Enterobacterales</taxon>
        <taxon>Erwiniaceae</taxon>
        <taxon>Izhakiella</taxon>
    </lineage>
</organism>
<evidence type="ECO:0000313" key="2">
    <source>
        <dbReference type="Proteomes" id="UP000242222"/>
    </source>
</evidence>
<gene>
    <name evidence="1" type="ORF">SAMN05216516_105134</name>
</gene>
<keyword evidence="2" id="KW-1185">Reference proteome</keyword>
<protein>
    <submittedName>
        <fullName evidence="1">Uncharacterized protein</fullName>
    </submittedName>
</protein>
<reference evidence="2" key="1">
    <citation type="submission" date="2016-10" db="EMBL/GenBank/DDBJ databases">
        <authorList>
            <person name="Varghese N."/>
            <person name="Submissions S."/>
        </authorList>
    </citation>
    <scope>NUCLEOTIDE SEQUENCE [LARGE SCALE GENOMIC DNA]</scope>
    <source>
        <strain evidence="2">N6PO6</strain>
    </source>
</reference>